<dbReference type="Gene3D" id="1.10.357.10">
    <property type="entry name" value="Tetracycline Repressor, domain 2"/>
    <property type="match status" value="1"/>
</dbReference>
<protein>
    <submittedName>
        <fullName evidence="7">TetR/AcrR family transcriptional regulator</fullName>
    </submittedName>
</protein>
<feature type="region of interest" description="Disordered" evidence="5">
    <location>
        <begin position="1"/>
        <end position="26"/>
    </location>
</feature>
<keyword evidence="1" id="KW-0805">Transcription regulation</keyword>
<dbReference type="PANTHER" id="PTHR30055:SF234">
    <property type="entry name" value="HTH-TYPE TRANSCRIPTIONAL REGULATOR BETI"/>
    <property type="match status" value="1"/>
</dbReference>
<keyword evidence="8" id="KW-1185">Reference proteome</keyword>
<feature type="compositionally biased region" description="Basic residues" evidence="5">
    <location>
        <begin position="17"/>
        <end position="26"/>
    </location>
</feature>
<dbReference type="PROSITE" id="PS50977">
    <property type="entry name" value="HTH_TETR_2"/>
    <property type="match status" value="1"/>
</dbReference>
<dbReference type="Proteomes" id="UP000320095">
    <property type="component" value="Unassembled WGS sequence"/>
</dbReference>
<evidence type="ECO:0000256" key="2">
    <source>
        <dbReference type="ARBA" id="ARBA00023125"/>
    </source>
</evidence>
<dbReference type="Pfam" id="PF00440">
    <property type="entry name" value="TetR_N"/>
    <property type="match status" value="1"/>
</dbReference>
<dbReference type="GO" id="GO:0003700">
    <property type="term" value="F:DNA-binding transcription factor activity"/>
    <property type="evidence" value="ECO:0007669"/>
    <property type="project" value="TreeGrafter"/>
</dbReference>
<keyword evidence="2 4" id="KW-0238">DNA-binding</keyword>
<dbReference type="PRINTS" id="PR00455">
    <property type="entry name" value="HTHTETR"/>
</dbReference>
<dbReference type="RefSeq" id="WP_140687421.1">
    <property type="nucleotide sequence ID" value="NZ_RCZG01000001.1"/>
</dbReference>
<keyword evidence="3" id="KW-0804">Transcription</keyword>
<dbReference type="InterPro" id="IPR050109">
    <property type="entry name" value="HTH-type_TetR-like_transc_reg"/>
</dbReference>
<gene>
    <name evidence="7" type="ORF">EAH80_01550</name>
</gene>
<dbReference type="SUPFAM" id="SSF46689">
    <property type="entry name" value="Homeodomain-like"/>
    <property type="match status" value="1"/>
</dbReference>
<proteinExistence type="predicted"/>
<evidence type="ECO:0000259" key="6">
    <source>
        <dbReference type="PROSITE" id="PS50977"/>
    </source>
</evidence>
<organism evidence="7 8">
    <name type="scientific">Mycolicibacterium hodleri</name>
    <dbReference type="NCBI Taxonomy" id="49897"/>
    <lineage>
        <taxon>Bacteria</taxon>
        <taxon>Bacillati</taxon>
        <taxon>Actinomycetota</taxon>
        <taxon>Actinomycetes</taxon>
        <taxon>Mycobacteriales</taxon>
        <taxon>Mycobacteriaceae</taxon>
        <taxon>Mycolicibacterium</taxon>
    </lineage>
</organism>
<reference evidence="7 8" key="1">
    <citation type="journal article" date="2019" name="Environ. Microbiol.">
        <title>Species interactions and distinct microbial communities in high Arctic permafrost affected cryosols are associated with the CH4 and CO2 gas fluxes.</title>
        <authorList>
            <person name="Altshuler I."/>
            <person name="Hamel J."/>
            <person name="Turney S."/>
            <person name="Magnuson E."/>
            <person name="Levesque R."/>
            <person name="Greer C."/>
            <person name="Whyte L.G."/>
        </authorList>
    </citation>
    <scope>NUCLEOTIDE SEQUENCE [LARGE SCALE GENOMIC DNA]</scope>
    <source>
        <strain evidence="7 8">S5.20</strain>
    </source>
</reference>
<sequence>MRPDSARPSADPGQRRAALKQKRSHATQRSLVHAAVALWRTNGYASTTVADICRAAGVSKSLFFFYFPRKEDLLAEMGVISTQTAHRVAHELLKQGPSYEMAEVITAVLASLEQQIRRNPPDLIVEIILEGYRQEHRILMSGQLRDDAPYMFAELFQQAQADGKLTADVDVWHLAGLAQSIVTEGARHWAAGAYGEKSLIDVVGGDIALLVAGCTAR</sequence>
<evidence type="ECO:0000256" key="5">
    <source>
        <dbReference type="SAM" id="MobiDB-lite"/>
    </source>
</evidence>
<dbReference type="GO" id="GO:0000976">
    <property type="term" value="F:transcription cis-regulatory region binding"/>
    <property type="evidence" value="ECO:0007669"/>
    <property type="project" value="TreeGrafter"/>
</dbReference>
<accession>A0A502EK01</accession>
<feature type="domain" description="HTH tetR-type" evidence="6">
    <location>
        <begin position="25"/>
        <end position="85"/>
    </location>
</feature>
<comment type="caution">
    <text evidence="7">The sequence shown here is derived from an EMBL/GenBank/DDBJ whole genome shotgun (WGS) entry which is preliminary data.</text>
</comment>
<evidence type="ECO:0000256" key="1">
    <source>
        <dbReference type="ARBA" id="ARBA00023015"/>
    </source>
</evidence>
<evidence type="ECO:0000313" key="7">
    <source>
        <dbReference type="EMBL" id="TPG36661.1"/>
    </source>
</evidence>
<evidence type="ECO:0000313" key="8">
    <source>
        <dbReference type="Proteomes" id="UP000320095"/>
    </source>
</evidence>
<dbReference type="InterPro" id="IPR001647">
    <property type="entry name" value="HTH_TetR"/>
</dbReference>
<dbReference type="EMBL" id="RCZG01000001">
    <property type="protein sequence ID" value="TPG36661.1"/>
    <property type="molecule type" value="Genomic_DNA"/>
</dbReference>
<evidence type="ECO:0000256" key="3">
    <source>
        <dbReference type="ARBA" id="ARBA00023163"/>
    </source>
</evidence>
<dbReference type="AlphaFoldDB" id="A0A502EK01"/>
<name>A0A502EK01_9MYCO</name>
<evidence type="ECO:0000256" key="4">
    <source>
        <dbReference type="PROSITE-ProRule" id="PRU00335"/>
    </source>
</evidence>
<dbReference type="PANTHER" id="PTHR30055">
    <property type="entry name" value="HTH-TYPE TRANSCRIPTIONAL REGULATOR RUTR"/>
    <property type="match status" value="1"/>
</dbReference>
<dbReference type="OrthoDB" id="4551013at2"/>
<feature type="DNA-binding region" description="H-T-H motif" evidence="4">
    <location>
        <begin position="48"/>
        <end position="67"/>
    </location>
</feature>
<dbReference type="InterPro" id="IPR009057">
    <property type="entry name" value="Homeodomain-like_sf"/>
</dbReference>